<dbReference type="AlphaFoldDB" id="A0A917WAN5"/>
<gene>
    <name evidence="7" type="primary">nahG</name>
    <name evidence="7" type="ORF">GCM10011534_07490</name>
</gene>
<organism evidence="7 8">
    <name type="scientific">Pseudooceanicola nanhaiensis</name>
    <dbReference type="NCBI Taxonomy" id="375761"/>
    <lineage>
        <taxon>Bacteria</taxon>
        <taxon>Pseudomonadati</taxon>
        <taxon>Pseudomonadota</taxon>
        <taxon>Alphaproteobacteria</taxon>
        <taxon>Rhodobacterales</taxon>
        <taxon>Paracoccaceae</taxon>
        <taxon>Pseudooceanicola</taxon>
    </lineage>
</organism>
<proteinExistence type="predicted"/>
<evidence type="ECO:0000256" key="1">
    <source>
        <dbReference type="ARBA" id="ARBA00001974"/>
    </source>
</evidence>
<dbReference type="GO" id="GO:0004497">
    <property type="term" value="F:monooxygenase activity"/>
    <property type="evidence" value="ECO:0007669"/>
    <property type="project" value="UniProtKB-KW"/>
</dbReference>
<sequence>MDLNQLKVAVVGAGIGGLALARALALRGASVTVLEQAPEIREVGAGLQVSPNGVAVMRGLGLDQALLARRPVEAGAVSLRDAGGDEVLRLDLARHAPGQSHLCVHRADLIDVLAEGARAAGVRLRLLHKVDAVTPGPRPEIVTCRGARLRADLVIGADGLHSRLRPVLNPGAAPAFTRHVAWRAVLPETGTPAAEVRLYMGPKRHIVTYPLRGGTLRNLVAVEETPVWTEEGWSHAGDPDRLRALFSDFGPDVRDLLARVETVHRWGLFRHPVARRWHGEGTALVGDAAHPTLPFMAQGACLALEDAWVLAESLAEGTDMASGLSAYQQARQGRASRIVAAASRNAWKYHLSLPPLRRAGHMALRLGGRFAPGAMVRQFDWIYREDVTRGARLAPSLPMVAE</sequence>
<reference evidence="7" key="1">
    <citation type="journal article" date="2014" name="Int. J. Syst. Evol. Microbiol.">
        <title>Complete genome sequence of Corynebacterium casei LMG S-19264T (=DSM 44701T), isolated from a smear-ripened cheese.</title>
        <authorList>
            <consortium name="US DOE Joint Genome Institute (JGI-PGF)"/>
            <person name="Walter F."/>
            <person name="Albersmeier A."/>
            <person name="Kalinowski J."/>
            <person name="Ruckert C."/>
        </authorList>
    </citation>
    <scope>NUCLEOTIDE SEQUENCE</scope>
    <source>
        <strain evidence="7">CGMCC 1.6293</strain>
    </source>
</reference>
<dbReference type="GO" id="GO:0071949">
    <property type="term" value="F:FAD binding"/>
    <property type="evidence" value="ECO:0007669"/>
    <property type="project" value="InterPro"/>
</dbReference>
<dbReference type="InterPro" id="IPR002938">
    <property type="entry name" value="FAD-bd"/>
</dbReference>
<evidence type="ECO:0000313" key="8">
    <source>
        <dbReference type="Proteomes" id="UP000649829"/>
    </source>
</evidence>
<accession>A0A917WAN5</accession>
<evidence type="ECO:0000256" key="3">
    <source>
        <dbReference type="ARBA" id="ARBA00022827"/>
    </source>
</evidence>
<feature type="domain" description="FAD-binding" evidence="6">
    <location>
        <begin position="6"/>
        <end position="341"/>
    </location>
</feature>
<dbReference type="Pfam" id="PF01494">
    <property type="entry name" value="FAD_binding_3"/>
    <property type="match status" value="1"/>
</dbReference>
<keyword evidence="5 7" id="KW-0503">Monooxygenase</keyword>
<dbReference type="Gene3D" id="3.50.50.60">
    <property type="entry name" value="FAD/NAD(P)-binding domain"/>
    <property type="match status" value="1"/>
</dbReference>
<dbReference type="InterPro" id="IPR050493">
    <property type="entry name" value="FAD-dep_Monooxygenase_BioMet"/>
</dbReference>
<evidence type="ECO:0000256" key="4">
    <source>
        <dbReference type="ARBA" id="ARBA00023002"/>
    </source>
</evidence>
<comment type="cofactor">
    <cofactor evidence="1">
        <name>FAD</name>
        <dbReference type="ChEBI" id="CHEBI:57692"/>
    </cofactor>
</comment>
<keyword evidence="2" id="KW-0285">Flavoprotein</keyword>
<dbReference type="PANTHER" id="PTHR13789">
    <property type="entry name" value="MONOOXYGENASE"/>
    <property type="match status" value="1"/>
</dbReference>
<dbReference type="Proteomes" id="UP000649829">
    <property type="component" value="Unassembled WGS sequence"/>
</dbReference>
<reference evidence="7" key="2">
    <citation type="submission" date="2020-09" db="EMBL/GenBank/DDBJ databases">
        <authorList>
            <person name="Sun Q."/>
            <person name="Zhou Y."/>
        </authorList>
    </citation>
    <scope>NUCLEOTIDE SEQUENCE</scope>
    <source>
        <strain evidence="7">CGMCC 1.6293</strain>
    </source>
</reference>
<keyword evidence="8" id="KW-1185">Reference proteome</keyword>
<evidence type="ECO:0000313" key="7">
    <source>
        <dbReference type="EMBL" id="GGL87926.1"/>
    </source>
</evidence>
<evidence type="ECO:0000256" key="2">
    <source>
        <dbReference type="ARBA" id="ARBA00022630"/>
    </source>
</evidence>
<dbReference type="SUPFAM" id="SSF54373">
    <property type="entry name" value="FAD-linked reductases, C-terminal domain"/>
    <property type="match status" value="1"/>
</dbReference>
<dbReference type="RefSeq" id="WP_028285664.1">
    <property type="nucleotide sequence ID" value="NZ_BMLF01000001.1"/>
</dbReference>
<evidence type="ECO:0000259" key="6">
    <source>
        <dbReference type="Pfam" id="PF01494"/>
    </source>
</evidence>
<evidence type="ECO:0000256" key="5">
    <source>
        <dbReference type="ARBA" id="ARBA00023033"/>
    </source>
</evidence>
<keyword evidence="3" id="KW-0274">FAD</keyword>
<keyword evidence="4" id="KW-0560">Oxidoreductase</keyword>
<dbReference type="EMBL" id="BMLF01000001">
    <property type="protein sequence ID" value="GGL87926.1"/>
    <property type="molecule type" value="Genomic_DNA"/>
</dbReference>
<dbReference type="PANTHER" id="PTHR13789:SF318">
    <property type="entry name" value="GERANYLGERANYL DIPHOSPHATE REDUCTASE"/>
    <property type="match status" value="1"/>
</dbReference>
<comment type="caution">
    <text evidence="7">The sequence shown here is derived from an EMBL/GenBank/DDBJ whole genome shotgun (WGS) entry which is preliminary data.</text>
</comment>
<dbReference type="SUPFAM" id="SSF51905">
    <property type="entry name" value="FAD/NAD(P)-binding domain"/>
    <property type="match status" value="1"/>
</dbReference>
<protein>
    <submittedName>
        <fullName evidence="7">Monooxygenase</fullName>
    </submittedName>
</protein>
<name>A0A917WAN5_9RHOB</name>
<dbReference type="PRINTS" id="PR00420">
    <property type="entry name" value="RNGMNOXGNASE"/>
</dbReference>
<dbReference type="InterPro" id="IPR036188">
    <property type="entry name" value="FAD/NAD-bd_sf"/>
</dbReference>